<evidence type="ECO:0000259" key="3">
    <source>
        <dbReference type="Pfam" id="PF00498"/>
    </source>
</evidence>
<feature type="domain" description="FHA" evidence="3">
    <location>
        <begin position="183"/>
        <end position="243"/>
    </location>
</feature>
<organism evidence="4 5">
    <name type="scientific">Nocardioides guangzhouensis</name>
    <dbReference type="NCBI Taxonomy" id="2497878"/>
    <lineage>
        <taxon>Bacteria</taxon>
        <taxon>Bacillati</taxon>
        <taxon>Actinomycetota</taxon>
        <taxon>Actinomycetes</taxon>
        <taxon>Propionibacteriales</taxon>
        <taxon>Nocardioidaceae</taxon>
        <taxon>Nocardioides</taxon>
    </lineage>
</organism>
<dbReference type="Gene3D" id="2.60.200.20">
    <property type="match status" value="1"/>
</dbReference>
<reference evidence="4 5" key="1">
    <citation type="submission" date="2019-01" db="EMBL/GenBank/DDBJ databases">
        <title>Nocardioides guangzhouensis sp. nov., an actinobacterium isolated from soil.</title>
        <authorList>
            <person name="Fu Y."/>
            <person name="Cai Y."/>
            <person name="Lin Z."/>
            <person name="Chen P."/>
        </authorList>
    </citation>
    <scope>NUCLEOTIDE SEQUENCE [LARGE SCALE GENOMIC DNA]</scope>
    <source>
        <strain evidence="4 5">130</strain>
    </source>
</reference>
<feature type="compositionally biased region" description="Gly residues" evidence="2">
    <location>
        <begin position="260"/>
        <end position="269"/>
    </location>
</feature>
<dbReference type="InterPro" id="IPR008984">
    <property type="entry name" value="SMAD_FHA_dom_sf"/>
</dbReference>
<dbReference type="Proteomes" id="UP000295198">
    <property type="component" value="Unassembled WGS sequence"/>
</dbReference>
<name>A0A4Q4ZG91_9ACTN</name>
<accession>A0A4Q4ZG91</accession>
<dbReference type="CDD" id="cd00060">
    <property type="entry name" value="FHA"/>
    <property type="match status" value="1"/>
</dbReference>
<dbReference type="InterPro" id="IPR000253">
    <property type="entry name" value="FHA_dom"/>
</dbReference>
<dbReference type="RefSeq" id="WP_134715219.1">
    <property type="nucleotide sequence ID" value="NZ_SDKM01000007.1"/>
</dbReference>
<dbReference type="AlphaFoldDB" id="A0A4Q4ZG91"/>
<dbReference type="Pfam" id="PF00498">
    <property type="entry name" value="FHA"/>
    <property type="match status" value="1"/>
</dbReference>
<sequence>MTRTVTVSANLCFQVQVPGRVPVNGEVRGSGSVLDVRVDDPGLFAGRSDAPAIRALADALARRGLAVRVSDREHHLITLGNVRTSWWQRRLTGSRHIRLGSLRGAWTGARSKAGADRPVLPDAALAPPATLVPVAPTFLRRARRRPTTTHDPLHGGNPRLTLVPADGVHVDHPPVFYLERDVTTIGSGAQCDIRLPHLADVHAEIRHDADDELVVHANDPDTRVHGERVHEQVLRTGTRVDLGPWMLTYSREEYADHGRPFGGRIGGELGHQRPQPPRPVAHPDF</sequence>
<evidence type="ECO:0000313" key="4">
    <source>
        <dbReference type="EMBL" id="RYP87192.1"/>
    </source>
</evidence>
<comment type="caution">
    <text evidence="4">The sequence shown here is derived from an EMBL/GenBank/DDBJ whole genome shotgun (WGS) entry which is preliminary data.</text>
</comment>
<dbReference type="EMBL" id="SDKM01000007">
    <property type="protein sequence ID" value="RYP87192.1"/>
    <property type="molecule type" value="Genomic_DNA"/>
</dbReference>
<protein>
    <submittedName>
        <fullName evidence="4">FHA domain-containing protein</fullName>
    </submittedName>
</protein>
<evidence type="ECO:0000256" key="1">
    <source>
        <dbReference type="ARBA" id="ARBA00022553"/>
    </source>
</evidence>
<feature type="compositionally biased region" description="Pro residues" evidence="2">
    <location>
        <begin position="274"/>
        <end position="285"/>
    </location>
</feature>
<keyword evidence="1" id="KW-0597">Phosphoprotein</keyword>
<keyword evidence="5" id="KW-1185">Reference proteome</keyword>
<gene>
    <name evidence="4" type="ORF">EKO23_06155</name>
</gene>
<proteinExistence type="predicted"/>
<evidence type="ECO:0000313" key="5">
    <source>
        <dbReference type="Proteomes" id="UP000295198"/>
    </source>
</evidence>
<dbReference type="SUPFAM" id="SSF49879">
    <property type="entry name" value="SMAD/FHA domain"/>
    <property type="match status" value="1"/>
</dbReference>
<feature type="region of interest" description="Disordered" evidence="2">
    <location>
        <begin position="258"/>
        <end position="285"/>
    </location>
</feature>
<dbReference type="OrthoDB" id="5065133at2"/>
<evidence type="ECO:0000256" key="2">
    <source>
        <dbReference type="SAM" id="MobiDB-lite"/>
    </source>
</evidence>